<dbReference type="Gene3D" id="2.60.40.150">
    <property type="entry name" value="C2 domain"/>
    <property type="match status" value="1"/>
</dbReference>
<dbReference type="OrthoDB" id="67700at2759"/>
<reference evidence="3 4" key="1">
    <citation type="submission" date="2019-03" db="EMBL/GenBank/DDBJ databases">
        <title>Single cell metagenomics reveals metabolic interactions within the superorganism composed of flagellate Streblomastix strix and complex community of Bacteroidetes bacteria on its surface.</title>
        <authorList>
            <person name="Treitli S.C."/>
            <person name="Kolisko M."/>
            <person name="Husnik F."/>
            <person name="Keeling P."/>
            <person name="Hampl V."/>
        </authorList>
    </citation>
    <scope>NUCLEOTIDE SEQUENCE [LARGE SCALE GENOMIC DNA]</scope>
    <source>
        <strain evidence="3">ST1C</strain>
    </source>
</reference>
<dbReference type="SUPFAM" id="SSF49562">
    <property type="entry name" value="C2 domain (Calcium/lipid-binding domain, CaLB)"/>
    <property type="match status" value="1"/>
</dbReference>
<dbReference type="EMBL" id="SNRW01004828">
    <property type="protein sequence ID" value="KAA6386385.1"/>
    <property type="molecule type" value="Genomic_DNA"/>
</dbReference>
<comment type="caution">
    <text evidence="3">The sequence shown here is derived from an EMBL/GenBank/DDBJ whole genome shotgun (WGS) entry which is preliminary data.</text>
</comment>
<feature type="compositionally biased region" description="Basic and acidic residues" evidence="1">
    <location>
        <begin position="1"/>
        <end position="12"/>
    </location>
</feature>
<dbReference type="CDD" id="cd00030">
    <property type="entry name" value="C2"/>
    <property type="match status" value="1"/>
</dbReference>
<evidence type="ECO:0000313" key="4">
    <source>
        <dbReference type="Proteomes" id="UP000324800"/>
    </source>
</evidence>
<proteinExistence type="predicted"/>
<feature type="domain" description="C2" evidence="2">
    <location>
        <begin position="27"/>
        <end position="150"/>
    </location>
</feature>
<dbReference type="Proteomes" id="UP000324800">
    <property type="component" value="Unassembled WGS sequence"/>
</dbReference>
<feature type="region of interest" description="Disordered" evidence="1">
    <location>
        <begin position="1"/>
        <end position="28"/>
    </location>
</feature>
<dbReference type="AlphaFoldDB" id="A0A5J4VV39"/>
<dbReference type="SMART" id="SM00239">
    <property type="entry name" value="C2"/>
    <property type="match status" value="1"/>
</dbReference>
<dbReference type="Pfam" id="PF00168">
    <property type="entry name" value="C2"/>
    <property type="match status" value="1"/>
</dbReference>
<evidence type="ECO:0000259" key="2">
    <source>
        <dbReference type="PROSITE" id="PS50004"/>
    </source>
</evidence>
<evidence type="ECO:0000313" key="3">
    <source>
        <dbReference type="EMBL" id="KAA6386385.1"/>
    </source>
</evidence>
<dbReference type="PROSITE" id="PS50004">
    <property type="entry name" value="C2"/>
    <property type="match status" value="1"/>
</dbReference>
<feature type="compositionally biased region" description="Polar residues" evidence="1">
    <location>
        <begin position="13"/>
        <end position="28"/>
    </location>
</feature>
<dbReference type="InterPro" id="IPR035892">
    <property type="entry name" value="C2_domain_sf"/>
</dbReference>
<gene>
    <name evidence="3" type="ORF">EZS28_018087</name>
</gene>
<protein>
    <recommendedName>
        <fullName evidence="2">C2 domain-containing protein</fullName>
    </recommendedName>
</protein>
<evidence type="ECO:0000256" key="1">
    <source>
        <dbReference type="SAM" id="MobiDB-lite"/>
    </source>
</evidence>
<dbReference type="InterPro" id="IPR000008">
    <property type="entry name" value="C2_dom"/>
</dbReference>
<organism evidence="3 4">
    <name type="scientific">Streblomastix strix</name>
    <dbReference type="NCBI Taxonomy" id="222440"/>
    <lineage>
        <taxon>Eukaryota</taxon>
        <taxon>Metamonada</taxon>
        <taxon>Preaxostyla</taxon>
        <taxon>Oxymonadida</taxon>
        <taxon>Streblomastigidae</taxon>
        <taxon>Streblomastix</taxon>
    </lineage>
</organism>
<sequence>MKEISKEPEKIITDQNTSQRQTKQQLKSEDIQQSLKQCASEIVYLKGIVKVNVGSVRELPQPDVHHKPNPLVRVILGEQVNETQIIRESLNPDYNELFTMKYDPDKDNTNEVFIEVQDIYDDQGNEKLLGGVTLNVHEYYLNQQNLSARLLVVDPQIDTIELDEFNSTQSNYSSALQSLQ</sequence>
<name>A0A5J4VV39_9EUKA</name>
<accession>A0A5J4VV39</accession>